<dbReference type="InterPro" id="IPR053201">
    <property type="entry name" value="Flavunoidine_N-MTase"/>
</dbReference>
<dbReference type="Proteomes" id="UP000661607">
    <property type="component" value="Unassembled WGS sequence"/>
</dbReference>
<organism evidence="2 3">
    <name type="scientific">Nonomuraea africana</name>
    <dbReference type="NCBI Taxonomy" id="46171"/>
    <lineage>
        <taxon>Bacteria</taxon>
        <taxon>Bacillati</taxon>
        <taxon>Actinomycetota</taxon>
        <taxon>Actinomycetes</taxon>
        <taxon>Streptosporangiales</taxon>
        <taxon>Streptosporangiaceae</taxon>
        <taxon>Nonomuraea</taxon>
    </lineage>
</organism>
<feature type="domain" description="SET" evidence="1">
    <location>
        <begin position="13"/>
        <end position="123"/>
    </location>
</feature>
<evidence type="ECO:0000313" key="2">
    <source>
        <dbReference type="EMBL" id="MBE1559785.1"/>
    </source>
</evidence>
<dbReference type="SMART" id="SM00317">
    <property type="entry name" value="SET"/>
    <property type="match status" value="1"/>
</dbReference>
<proteinExistence type="predicted"/>
<dbReference type="PROSITE" id="PS50280">
    <property type="entry name" value="SET"/>
    <property type="match status" value="1"/>
</dbReference>
<dbReference type="SUPFAM" id="SSF82199">
    <property type="entry name" value="SET domain"/>
    <property type="match status" value="1"/>
</dbReference>
<dbReference type="Pfam" id="PF00856">
    <property type="entry name" value="SET"/>
    <property type="match status" value="1"/>
</dbReference>
<sequence>MLEDLEPDCWLHPDIEVRSSPIAGDGLFARAPIPAGTLVSRLGGRLVSGAELRALFAQASRHPDQPYIDTITVADEMHLVLPPRRPNGKGNHSCDPNLWWVDAYTLAARRDIAEGEEVTNDYATSTNAADFGMDCQCGAVRCRTKVTGNDWRLLDLQQRYGEHWVPALLTLIRQSTRS</sequence>
<dbReference type="EMBL" id="JADBEF010000001">
    <property type="protein sequence ID" value="MBE1559785.1"/>
    <property type="molecule type" value="Genomic_DNA"/>
</dbReference>
<gene>
    <name evidence="2" type="ORF">H4W81_002564</name>
</gene>
<dbReference type="PANTHER" id="PTHR12350:SF19">
    <property type="entry name" value="SET DOMAIN-CONTAINING PROTEIN"/>
    <property type="match status" value="1"/>
</dbReference>
<keyword evidence="3" id="KW-1185">Reference proteome</keyword>
<dbReference type="Gene3D" id="2.170.270.10">
    <property type="entry name" value="SET domain"/>
    <property type="match status" value="1"/>
</dbReference>
<dbReference type="PANTHER" id="PTHR12350">
    <property type="entry name" value="HISTONE-LYSINE N-METHYLTRANSFERASE-RELATED"/>
    <property type="match status" value="1"/>
</dbReference>
<accession>A0ABR9KD92</accession>
<dbReference type="InterPro" id="IPR046341">
    <property type="entry name" value="SET_dom_sf"/>
</dbReference>
<evidence type="ECO:0000259" key="1">
    <source>
        <dbReference type="PROSITE" id="PS50280"/>
    </source>
</evidence>
<name>A0ABR9KD92_9ACTN</name>
<dbReference type="InterPro" id="IPR001214">
    <property type="entry name" value="SET_dom"/>
</dbReference>
<protein>
    <recommendedName>
        <fullName evidence="1">SET domain-containing protein</fullName>
    </recommendedName>
</protein>
<dbReference type="RefSeq" id="WP_192775007.1">
    <property type="nucleotide sequence ID" value="NZ_BAAASY010000045.1"/>
</dbReference>
<evidence type="ECO:0000313" key="3">
    <source>
        <dbReference type="Proteomes" id="UP000661607"/>
    </source>
</evidence>
<comment type="caution">
    <text evidence="2">The sequence shown here is derived from an EMBL/GenBank/DDBJ whole genome shotgun (WGS) entry which is preliminary data.</text>
</comment>
<reference evidence="2 3" key="1">
    <citation type="submission" date="2020-10" db="EMBL/GenBank/DDBJ databases">
        <title>Sequencing the genomes of 1000 actinobacteria strains.</title>
        <authorList>
            <person name="Klenk H.-P."/>
        </authorList>
    </citation>
    <scope>NUCLEOTIDE SEQUENCE [LARGE SCALE GENOMIC DNA]</scope>
    <source>
        <strain evidence="2 3">DSM 43748</strain>
    </source>
</reference>